<evidence type="ECO:0000313" key="7">
    <source>
        <dbReference type="EMBL" id="RDE04277.1"/>
    </source>
</evidence>
<dbReference type="InterPro" id="IPR002941">
    <property type="entry name" value="DNA_methylase_N4/N6"/>
</dbReference>
<evidence type="ECO:0000256" key="4">
    <source>
        <dbReference type="ARBA" id="ARBA00047942"/>
    </source>
</evidence>
<evidence type="ECO:0000256" key="3">
    <source>
        <dbReference type="ARBA" id="ARBA00022679"/>
    </source>
</evidence>
<keyword evidence="3 7" id="KW-0808">Transferase</keyword>
<feature type="domain" description="DNA methylase N-4/N-6" evidence="6">
    <location>
        <begin position="7"/>
        <end position="321"/>
    </location>
</feature>
<reference evidence="7 8" key="1">
    <citation type="submission" date="2018-07" db="EMBL/GenBank/DDBJ databases">
        <title>a novel species of Sphingomonas isolated from the rhizosphere soil of Araceae plant.</title>
        <authorList>
            <person name="Zhiyong W."/>
            <person name="Qinglan Z."/>
            <person name="Zhiwei F."/>
            <person name="Ding X."/>
            <person name="Gejiao W."/>
            <person name="Shixue Z."/>
        </authorList>
    </citation>
    <scope>NUCLEOTIDE SEQUENCE [LARGE SCALE GENOMIC DNA]</scope>
    <source>
        <strain evidence="7 8">WZY 27</strain>
    </source>
</reference>
<dbReference type="InterPro" id="IPR002052">
    <property type="entry name" value="DNA_methylase_N6_adenine_CS"/>
</dbReference>
<dbReference type="GO" id="GO:0009007">
    <property type="term" value="F:site-specific DNA-methyltransferase (adenine-specific) activity"/>
    <property type="evidence" value="ECO:0007669"/>
    <property type="project" value="UniProtKB-EC"/>
</dbReference>
<dbReference type="Proteomes" id="UP000253918">
    <property type="component" value="Unassembled WGS sequence"/>
</dbReference>
<dbReference type="AlphaFoldDB" id="A0A369VRY7"/>
<dbReference type="EC" id="2.1.1.-" evidence="5"/>
<comment type="catalytic activity">
    <reaction evidence="4">
        <text>a 2'-deoxyadenosine in DNA + S-adenosyl-L-methionine = an N(6)-methyl-2'-deoxyadenosine in DNA + S-adenosyl-L-homocysteine + H(+)</text>
        <dbReference type="Rhea" id="RHEA:15197"/>
        <dbReference type="Rhea" id="RHEA-COMP:12418"/>
        <dbReference type="Rhea" id="RHEA-COMP:12419"/>
        <dbReference type="ChEBI" id="CHEBI:15378"/>
        <dbReference type="ChEBI" id="CHEBI:57856"/>
        <dbReference type="ChEBI" id="CHEBI:59789"/>
        <dbReference type="ChEBI" id="CHEBI:90615"/>
        <dbReference type="ChEBI" id="CHEBI:90616"/>
        <dbReference type="EC" id="2.1.1.72"/>
    </reaction>
</comment>
<dbReference type="GO" id="GO:0032259">
    <property type="term" value="P:methylation"/>
    <property type="evidence" value="ECO:0007669"/>
    <property type="project" value="UniProtKB-KW"/>
</dbReference>
<accession>A0A369VRY7</accession>
<comment type="similarity">
    <text evidence="1 5">Belongs to the N(4)/N(6)-methyltransferase family.</text>
</comment>
<dbReference type="Pfam" id="PF01555">
    <property type="entry name" value="N6_N4_Mtase"/>
    <property type="match status" value="1"/>
</dbReference>
<comment type="caution">
    <text evidence="7">The sequence shown here is derived from an EMBL/GenBank/DDBJ whole genome shotgun (WGS) entry which is preliminary data.</text>
</comment>
<evidence type="ECO:0000259" key="6">
    <source>
        <dbReference type="Pfam" id="PF01555"/>
    </source>
</evidence>
<dbReference type="PRINTS" id="PR00508">
    <property type="entry name" value="S21N4MTFRASE"/>
</dbReference>
<proteinExistence type="inferred from homology"/>
<dbReference type="InterPro" id="IPR029063">
    <property type="entry name" value="SAM-dependent_MTases_sf"/>
</dbReference>
<evidence type="ECO:0000256" key="5">
    <source>
        <dbReference type="RuleBase" id="RU362026"/>
    </source>
</evidence>
<keyword evidence="8" id="KW-1185">Reference proteome</keyword>
<keyword evidence="2 7" id="KW-0489">Methyltransferase</keyword>
<dbReference type="GO" id="GO:0003677">
    <property type="term" value="F:DNA binding"/>
    <property type="evidence" value="ECO:0007669"/>
    <property type="project" value="InterPro"/>
</dbReference>
<sequence length="461" mass="52150">MTMAGRVKLIYLDPPYNTGNKDWVYNDHYVNKTDRFRHSMWLEWMHTRLELARDLLAPDGAIFASIDDNEGAQLKLLMDQVFGARRFRASFVWQKVDSPNDNKPVIAADHEFIHCYASEEALAKWSKMPDASVLAGFSKRDEEGRLYRDRILRKNGKASLRTDRESMWFKLDAPDGTPVWPIRADGKEGRWSHGVKGVEELQRDKRLIWKEVTQPDGSLLWTPYAREFAKEEPSKPYPTIWADVETTRQSKDHHKQMFPGEEPFVTPKPEPLMARILQIATQEEDLVLDLFLGSGTTAAVALKMNRRFIGIEAVPEIADGAIRRLDAVRRGEEGGISKAAEWEGTDDGVAVLSTKRIEMADLVYDLSPPQVWCAVQALANVPITEWDAGRPVQSVETSQATVCYCDRVSDDALEAIVGFARCGRPLSVYAYTPGPVREALREFRSSEVHALPDVLLRSFAS</sequence>
<gene>
    <name evidence="7" type="ORF">DVW87_16740</name>
</gene>
<dbReference type="InterPro" id="IPR001091">
    <property type="entry name" value="RM_Methyltransferase"/>
</dbReference>
<name>A0A369VRY7_9SPHN</name>
<dbReference type="Gene3D" id="3.40.50.150">
    <property type="entry name" value="Vaccinia Virus protein VP39"/>
    <property type="match status" value="1"/>
</dbReference>
<evidence type="ECO:0000256" key="2">
    <source>
        <dbReference type="ARBA" id="ARBA00022603"/>
    </source>
</evidence>
<dbReference type="SUPFAM" id="SSF53335">
    <property type="entry name" value="S-adenosyl-L-methionine-dependent methyltransferases"/>
    <property type="match status" value="1"/>
</dbReference>
<evidence type="ECO:0000256" key="1">
    <source>
        <dbReference type="ARBA" id="ARBA00006594"/>
    </source>
</evidence>
<dbReference type="PROSITE" id="PS00092">
    <property type="entry name" value="N6_MTASE"/>
    <property type="match status" value="1"/>
</dbReference>
<protein>
    <recommendedName>
        <fullName evidence="5">Methyltransferase</fullName>
        <ecNumber evidence="5">2.1.1.-</ecNumber>
    </recommendedName>
</protein>
<organism evidence="7 8">
    <name type="scientific">Sphingomonas aracearum</name>
    <dbReference type="NCBI Taxonomy" id="2283317"/>
    <lineage>
        <taxon>Bacteria</taxon>
        <taxon>Pseudomonadati</taxon>
        <taxon>Pseudomonadota</taxon>
        <taxon>Alphaproteobacteria</taxon>
        <taxon>Sphingomonadales</taxon>
        <taxon>Sphingomonadaceae</taxon>
        <taxon>Sphingomonas</taxon>
    </lineage>
</organism>
<dbReference type="EMBL" id="QQNB01000005">
    <property type="protein sequence ID" value="RDE04277.1"/>
    <property type="molecule type" value="Genomic_DNA"/>
</dbReference>
<dbReference type="GO" id="GO:0008170">
    <property type="term" value="F:N-methyltransferase activity"/>
    <property type="evidence" value="ECO:0007669"/>
    <property type="project" value="InterPro"/>
</dbReference>
<evidence type="ECO:0000313" key="8">
    <source>
        <dbReference type="Proteomes" id="UP000253918"/>
    </source>
</evidence>